<dbReference type="InterPro" id="IPR007321">
    <property type="entry name" value="Transposase_28"/>
</dbReference>
<accession>A0A392RV25</accession>
<organism evidence="2 3">
    <name type="scientific">Trifolium medium</name>
    <dbReference type="NCBI Taxonomy" id="97028"/>
    <lineage>
        <taxon>Eukaryota</taxon>
        <taxon>Viridiplantae</taxon>
        <taxon>Streptophyta</taxon>
        <taxon>Embryophyta</taxon>
        <taxon>Tracheophyta</taxon>
        <taxon>Spermatophyta</taxon>
        <taxon>Magnoliopsida</taxon>
        <taxon>eudicotyledons</taxon>
        <taxon>Gunneridae</taxon>
        <taxon>Pentapetalae</taxon>
        <taxon>rosids</taxon>
        <taxon>fabids</taxon>
        <taxon>Fabales</taxon>
        <taxon>Fabaceae</taxon>
        <taxon>Papilionoideae</taxon>
        <taxon>50 kb inversion clade</taxon>
        <taxon>NPAAA clade</taxon>
        <taxon>Hologalegina</taxon>
        <taxon>IRL clade</taxon>
        <taxon>Trifolieae</taxon>
        <taxon>Trifolium</taxon>
    </lineage>
</organism>
<dbReference type="EMBL" id="LXQA010274628">
    <property type="protein sequence ID" value="MCI40007.1"/>
    <property type="molecule type" value="Genomic_DNA"/>
</dbReference>
<reference evidence="2 3" key="1">
    <citation type="journal article" date="2018" name="Front. Plant Sci.">
        <title>Red Clover (Trifolium pratense) and Zigzag Clover (T. medium) - A Picture of Genomic Similarities and Differences.</title>
        <authorList>
            <person name="Dluhosova J."/>
            <person name="Istvanek J."/>
            <person name="Nedelnik J."/>
            <person name="Repkova J."/>
        </authorList>
    </citation>
    <scope>NUCLEOTIDE SEQUENCE [LARGE SCALE GENOMIC DNA]</scope>
    <source>
        <strain evidence="3">cv. 10/8</strain>
        <tissue evidence="2">Leaf</tissue>
    </source>
</reference>
<comment type="caution">
    <text evidence="2">The sequence shown here is derived from an EMBL/GenBank/DDBJ whole genome shotgun (WGS) entry which is preliminary data.</text>
</comment>
<proteinExistence type="predicted"/>
<sequence>MYQIAFEQLGYRLPFTDLEMAVFDHLCLAPSQLHPNSLAFLRAFELTASHLSIAPTLPLFFHAFGLQRSCPKGEKAKGKLPKGAENEPGKCGWVSFKQRKTLFKMFADSVR</sequence>
<evidence type="ECO:0000313" key="3">
    <source>
        <dbReference type="Proteomes" id="UP000265520"/>
    </source>
</evidence>
<protein>
    <recommendedName>
        <fullName evidence="1">Transposase (putative) gypsy type domain-containing protein</fullName>
    </recommendedName>
</protein>
<name>A0A392RV25_9FABA</name>
<feature type="domain" description="Transposase (putative) gypsy type" evidence="1">
    <location>
        <begin position="5"/>
        <end position="67"/>
    </location>
</feature>
<dbReference type="Pfam" id="PF04195">
    <property type="entry name" value="Transposase_28"/>
    <property type="match status" value="1"/>
</dbReference>
<evidence type="ECO:0000313" key="2">
    <source>
        <dbReference type="EMBL" id="MCI40007.1"/>
    </source>
</evidence>
<dbReference type="AlphaFoldDB" id="A0A392RV25"/>
<evidence type="ECO:0000259" key="1">
    <source>
        <dbReference type="Pfam" id="PF04195"/>
    </source>
</evidence>
<dbReference type="Proteomes" id="UP000265520">
    <property type="component" value="Unassembled WGS sequence"/>
</dbReference>
<feature type="non-terminal residue" evidence="2">
    <location>
        <position position="111"/>
    </location>
</feature>
<keyword evidence="3" id="KW-1185">Reference proteome</keyword>